<feature type="compositionally biased region" description="Basic and acidic residues" evidence="1">
    <location>
        <begin position="623"/>
        <end position="648"/>
    </location>
</feature>
<dbReference type="Proteomes" id="UP000630097">
    <property type="component" value="Unassembled WGS sequence"/>
</dbReference>
<name>A0A8J3LWM8_9ACTN</name>
<organism evidence="2 3">
    <name type="scientific">Planotetraspora kaengkrachanensis</name>
    <dbReference type="NCBI Taxonomy" id="575193"/>
    <lineage>
        <taxon>Bacteria</taxon>
        <taxon>Bacillati</taxon>
        <taxon>Actinomycetota</taxon>
        <taxon>Actinomycetes</taxon>
        <taxon>Streptosporangiales</taxon>
        <taxon>Streptosporangiaceae</taxon>
        <taxon>Planotetraspora</taxon>
    </lineage>
</organism>
<reference evidence="2 3" key="1">
    <citation type="submission" date="2021-01" db="EMBL/GenBank/DDBJ databases">
        <title>Whole genome shotgun sequence of Planotetraspora kaengkrachanensis NBRC 104272.</title>
        <authorList>
            <person name="Komaki H."/>
            <person name="Tamura T."/>
        </authorList>
    </citation>
    <scope>NUCLEOTIDE SEQUENCE [LARGE SCALE GENOMIC DNA]</scope>
    <source>
        <strain evidence="2 3">NBRC 104272</strain>
    </source>
</reference>
<evidence type="ECO:0000256" key="1">
    <source>
        <dbReference type="SAM" id="MobiDB-lite"/>
    </source>
</evidence>
<keyword evidence="3" id="KW-1185">Reference proteome</keyword>
<gene>
    <name evidence="2" type="ORF">Pka01_31790</name>
</gene>
<protein>
    <submittedName>
        <fullName evidence="2">Uncharacterized protein</fullName>
    </submittedName>
</protein>
<evidence type="ECO:0000313" key="2">
    <source>
        <dbReference type="EMBL" id="GIG80052.1"/>
    </source>
</evidence>
<evidence type="ECO:0000313" key="3">
    <source>
        <dbReference type="Proteomes" id="UP000630097"/>
    </source>
</evidence>
<dbReference type="RefSeq" id="WP_203883483.1">
    <property type="nucleotide sequence ID" value="NZ_BAABHH010000005.1"/>
</dbReference>
<feature type="region of interest" description="Disordered" evidence="1">
    <location>
        <begin position="613"/>
        <end position="648"/>
    </location>
</feature>
<accession>A0A8J3LWM8</accession>
<comment type="caution">
    <text evidence="2">The sequence shown here is derived from an EMBL/GenBank/DDBJ whole genome shotgun (WGS) entry which is preliminary data.</text>
</comment>
<proteinExistence type="predicted"/>
<sequence>MTGFSGMKVGQFKMTVKSMSDGATVLKDAKSRFTKNFSELGVDTASLNELGRIGGEIEGMLPEARRRLDLGVALERRKDPWLKNTDATTYVAEPPMSVADARAKGKELADRLNALNSTDGASAEEIHRIAEELKAYQDDPEVLAAFFTGVQPPNRLTSLPSLMYACGSKTASQDLEVFSKALGVAISAENLTTPGMDKVKQALTTSGGIPGTNWDKLALLQYGKFPTDFVKLAAKNLALDDFAKDPDQDFRGGFASSRAYNGAVSEDNVALALNMLGKDDVAARDVLWNMHPGDYRKTFTQLLNYSRMRDDVGDALGLAIEAGGGVHTEEPGKHSPGASQFAFEWILAAGAKGKDVNWSLKDSNASLASSYKHELTTGARIDDARNRESGMGAPPDFSAIPGLTPSFYLSPKDTYNFIKTFADHEQATQSFDQEMGAFRHDLLVNAAKIDAEALKSGKDPHNFQRAASALGDLAGLEYAAIVKVRGDQDEFDAQMRSLMKDIVTVGLIDRIPMSGAVKTFGWEATKFMVGKGLDNWAGGDENNTRVGKFDNATDAWVAAQRYEMASILLEAGYPANPPFPQELTKDGKPLSVDEMIKDKNKLKAFDDWMDKTDIDGEGSTFDQKVEEGNDAVTSKEPETVAKEYEKKD</sequence>
<dbReference type="AlphaFoldDB" id="A0A8J3LWM8"/>
<dbReference type="EMBL" id="BONV01000012">
    <property type="protein sequence ID" value="GIG80052.1"/>
    <property type="molecule type" value="Genomic_DNA"/>
</dbReference>